<sequence length="209" mass="23656">MNIYTSPTRASGNLLSGGEKPRLPMLATDGRSTEKRCLDEDCEAIPCSSLDMCKIYPKGPLLVLPERIYLYSEPTVKELLPFDVVINVAEETRDLQTQVPAIEYHHCRWEHDSNITMDLLSLTSIIHAAAAKREKILIHCQCGLSRSATLVIAYIMKYHHLGLRHAYDLLKSRADKISPPMGLVFQLMQWEVALNANTNVQAHEYRKLP</sequence>
<protein>
    <recommendedName>
        <fullName evidence="2">protein-tyrosine-phosphatase</fullName>
        <ecNumber evidence="2">3.1.3.48</ecNumber>
    </recommendedName>
</protein>
<dbReference type="InterPro" id="IPR000387">
    <property type="entry name" value="Tyr_Pase_dom"/>
</dbReference>
<dbReference type="GO" id="GO:0005634">
    <property type="term" value="C:nucleus"/>
    <property type="evidence" value="ECO:0007669"/>
    <property type="project" value="TreeGrafter"/>
</dbReference>
<dbReference type="SMART" id="SM00195">
    <property type="entry name" value="DSPc"/>
    <property type="match status" value="1"/>
</dbReference>
<dbReference type="InterPro" id="IPR029021">
    <property type="entry name" value="Prot-tyrosine_phosphatase-like"/>
</dbReference>
<evidence type="ECO:0000259" key="7">
    <source>
        <dbReference type="PROSITE" id="PS50056"/>
    </source>
</evidence>
<feature type="region of interest" description="Disordered" evidence="5">
    <location>
        <begin position="1"/>
        <end position="25"/>
    </location>
</feature>
<keyword evidence="3" id="KW-0378">Hydrolase</keyword>
<dbReference type="EC" id="3.1.3.48" evidence="2"/>
<evidence type="ECO:0000256" key="2">
    <source>
        <dbReference type="ARBA" id="ARBA00013064"/>
    </source>
</evidence>
<reference evidence="8" key="1">
    <citation type="submission" date="2022-10" db="EMBL/GenBank/DDBJ databases">
        <authorList>
            <person name="Byrne P K."/>
        </authorList>
    </citation>
    <scope>NUCLEOTIDE SEQUENCE</scope>
    <source>
        <strain evidence="8">IFO1802</strain>
    </source>
</reference>
<keyword evidence="9" id="KW-1185">Reference proteome</keyword>
<dbReference type="GO" id="GO:0043409">
    <property type="term" value="P:negative regulation of MAPK cascade"/>
    <property type="evidence" value="ECO:0007669"/>
    <property type="project" value="TreeGrafter"/>
</dbReference>
<proteinExistence type="inferred from homology"/>
<dbReference type="Gene3D" id="3.90.190.10">
    <property type="entry name" value="Protein tyrosine phosphatase superfamily"/>
    <property type="match status" value="1"/>
</dbReference>
<dbReference type="SUPFAM" id="SSF52799">
    <property type="entry name" value="(Phosphotyrosine protein) phosphatases II"/>
    <property type="match status" value="1"/>
</dbReference>
<evidence type="ECO:0000313" key="8">
    <source>
        <dbReference type="EMBL" id="CAI4064486.1"/>
    </source>
</evidence>
<evidence type="ECO:0000256" key="3">
    <source>
        <dbReference type="ARBA" id="ARBA00022801"/>
    </source>
</evidence>
<dbReference type="CDD" id="cd14521">
    <property type="entry name" value="DSP_fungal_SDP1-like"/>
    <property type="match status" value="1"/>
</dbReference>
<dbReference type="Proteomes" id="UP001162087">
    <property type="component" value="Chromosome 9"/>
</dbReference>
<dbReference type="AlphaFoldDB" id="A0AA35JLB1"/>
<feature type="compositionally biased region" description="Polar residues" evidence="5">
    <location>
        <begin position="1"/>
        <end position="14"/>
    </location>
</feature>
<evidence type="ECO:0000256" key="5">
    <source>
        <dbReference type="SAM" id="MobiDB-lite"/>
    </source>
</evidence>
<organism evidence="8 9">
    <name type="scientific">Saccharomyces kudriavzevii (strain ATCC MYA-4449 / AS 2.2408 / CBS 8840 / NBRC 1802 / NCYC 2889)</name>
    <name type="common">Yeast</name>
    <dbReference type="NCBI Taxonomy" id="226230"/>
    <lineage>
        <taxon>Eukaryota</taxon>
        <taxon>Fungi</taxon>
        <taxon>Dikarya</taxon>
        <taxon>Ascomycota</taxon>
        <taxon>Saccharomycotina</taxon>
        <taxon>Saccharomycetes</taxon>
        <taxon>Saccharomycetales</taxon>
        <taxon>Saccharomycetaceae</taxon>
        <taxon>Saccharomyces</taxon>
    </lineage>
</organism>
<dbReference type="RefSeq" id="XP_056088365.1">
    <property type="nucleotide sequence ID" value="XM_056228666.1"/>
</dbReference>
<dbReference type="GO" id="GO:0005829">
    <property type="term" value="C:cytosol"/>
    <property type="evidence" value="ECO:0007669"/>
    <property type="project" value="TreeGrafter"/>
</dbReference>
<dbReference type="PROSITE" id="PS50056">
    <property type="entry name" value="TYR_PHOSPHATASE_2"/>
    <property type="match status" value="1"/>
</dbReference>
<evidence type="ECO:0000256" key="1">
    <source>
        <dbReference type="ARBA" id="ARBA00008601"/>
    </source>
</evidence>
<dbReference type="GO" id="GO:0017017">
    <property type="term" value="F:MAP kinase tyrosine/serine/threonine phosphatase activity"/>
    <property type="evidence" value="ECO:0007669"/>
    <property type="project" value="TreeGrafter"/>
</dbReference>
<dbReference type="InterPro" id="IPR000340">
    <property type="entry name" value="Dual-sp_phosphatase_cat-dom"/>
</dbReference>
<dbReference type="GO" id="GO:0033550">
    <property type="term" value="F:MAP kinase tyrosine phosphatase activity"/>
    <property type="evidence" value="ECO:0007669"/>
    <property type="project" value="TreeGrafter"/>
</dbReference>
<dbReference type="InterPro" id="IPR020422">
    <property type="entry name" value="TYR_PHOSPHATASE_DUAL_dom"/>
</dbReference>
<dbReference type="GO" id="GO:0008330">
    <property type="term" value="F:protein tyrosine/threonine phosphatase activity"/>
    <property type="evidence" value="ECO:0007669"/>
    <property type="project" value="TreeGrafter"/>
</dbReference>
<evidence type="ECO:0000259" key="6">
    <source>
        <dbReference type="PROSITE" id="PS50054"/>
    </source>
</evidence>
<evidence type="ECO:0000256" key="4">
    <source>
        <dbReference type="ARBA" id="ARBA00022912"/>
    </source>
</evidence>
<dbReference type="PROSITE" id="PS50054">
    <property type="entry name" value="TYR_PHOSPHATASE_DUAL"/>
    <property type="match status" value="1"/>
</dbReference>
<accession>A0AA35JLB1</accession>
<dbReference type="PANTHER" id="PTHR10159:SF519">
    <property type="entry name" value="DUAL SPECIFICITY PROTEIN PHOSPHATASE MPK3"/>
    <property type="match status" value="1"/>
</dbReference>
<dbReference type="GeneID" id="80924665"/>
<evidence type="ECO:0000313" key="9">
    <source>
        <dbReference type="Proteomes" id="UP001162087"/>
    </source>
</evidence>
<feature type="domain" description="Tyrosine specific protein phosphatases" evidence="7">
    <location>
        <begin position="117"/>
        <end position="173"/>
    </location>
</feature>
<dbReference type="Pfam" id="PF00782">
    <property type="entry name" value="DSPc"/>
    <property type="match status" value="1"/>
</dbReference>
<feature type="domain" description="Tyrosine-protein phosphatase" evidence="6">
    <location>
        <begin position="59"/>
        <end position="196"/>
    </location>
</feature>
<dbReference type="InterPro" id="IPR016130">
    <property type="entry name" value="Tyr_Pase_AS"/>
</dbReference>
<comment type="similarity">
    <text evidence="1">Belongs to the protein-tyrosine phosphatase family. Non-receptor class dual specificity subfamily.</text>
</comment>
<gene>
    <name evidence="8" type="primary">SKDI09G0570</name>
    <name evidence="8" type="ORF">SKDI_09G0570</name>
</gene>
<keyword evidence="4" id="KW-0904">Protein phosphatase</keyword>
<dbReference type="FunFam" id="3.90.190.10:FF:000094">
    <property type="entry name" value="Probable tyrosine-protein phosphatase"/>
    <property type="match status" value="1"/>
</dbReference>
<dbReference type="PROSITE" id="PS00383">
    <property type="entry name" value="TYR_PHOSPHATASE_1"/>
    <property type="match status" value="1"/>
</dbReference>
<dbReference type="EMBL" id="OX365904">
    <property type="protein sequence ID" value="CAI4064486.1"/>
    <property type="molecule type" value="Genomic_DNA"/>
</dbReference>
<dbReference type="PANTHER" id="PTHR10159">
    <property type="entry name" value="DUAL SPECIFICITY PROTEIN PHOSPHATASE"/>
    <property type="match status" value="1"/>
</dbReference>
<name>A0AA35JLB1_SACK1</name>